<evidence type="ECO:0000313" key="2">
    <source>
        <dbReference type="Proteomes" id="UP000010384"/>
    </source>
</evidence>
<accession>K9U931</accession>
<evidence type="ECO:0008006" key="3">
    <source>
        <dbReference type="Google" id="ProtNLM"/>
    </source>
</evidence>
<keyword evidence="2" id="KW-1185">Reference proteome</keyword>
<sequence>MDREIHLELLIGKQVVDIDGRPVGRIEEIRAQPQGDEWVIQEYLLGFGAILERLSAWTIGLAILHRLGARKIRGGFKVPWDKLDLADPDRPRLTCTLDRLQALLEQSADEDRSQNK</sequence>
<dbReference type="AlphaFoldDB" id="K9U931"/>
<reference evidence="1 2" key="1">
    <citation type="submission" date="2012-06" db="EMBL/GenBank/DDBJ databases">
        <title>Finished plasmid 1 of genome of Chroococcidiopsis thermalis PCC 7203.</title>
        <authorList>
            <consortium name="US DOE Joint Genome Institute"/>
            <person name="Gugger M."/>
            <person name="Coursin T."/>
            <person name="Rippka R."/>
            <person name="Tandeau De Marsac N."/>
            <person name="Huntemann M."/>
            <person name="Wei C.-L."/>
            <person name="Han J."/>
            <person name="Detter J.C."/>
            <person name="Han C."/>
            <person name="Tapia R."/>
            <person name="Davenport K."/>
            <person name="Daligault H."/>
            <person name="Erkkila T."/>
            <person name="Gu W."/>
            <person name="Munk A.C.C."/>
            <person name="Teshima H."/>
            <person name="Xu Y."/>
            <person name="Chain P."/>
            <person name="Chen A."/>
            <person name="Krypides N."/>
            <person name="Mavromatis K."/>
            <person name="Markowitz V."/>
            <person name="Szeto E."/>
            <person name="Ivanova N."/>
            <person name="Mikhailova N."/>
            <person name="Ovchinnikova G."/>
            <person name="Pagani I."/>
            <person name="Pati A."/>
            <person name="Goodwin L."/>
            <person name="Peters L."/>
            <person name="Pitluck S."/>
            <person name="Woyke T."/>
            <person name="Kerfeld C."/>
        </authorList>
    </citation>
    <scope>NUCLEOTIDE SEQUENCE [LARGE SCALE GENOMIC DNA]</scope>
    <source>
        <strain evidence="1 2">PCC 7203</strain>
        <plasmid evidence="1 2">pCHRO.01</plasmid>
    </source>
</reference>
<dbReference type="EMBL" id="CP003598">
    <property type="protein sequence ID" value="AFY91305.1"/>
    <property type="molecule type" value="Genomic_DNA"/>
</dbReference>
<evidence type="ECO:0000313" key="1">
    <source>
        <dbReference type="EMBL" id="AFY91305.1"/>
    </source>
</evidence>
<dbReference type="Proteomes" id="UP000010384">
    <property type="component" value="Plasmid pCHRO.01"/>
</dbReference>
<geneLocation type="plasmid" evidence="1 2">
    <name>pCHRO.01</name>
</geneLocation>
<dbReference type="OrthoDB" id="8094717at2"/>
<dbReference type="RefSeq" id="WP_015163242.1">
    <property type="nucleotide sequence ID" value="NC_019699.1"/>
</dbReference>
<dbReference type="KEGG" id="cthe:Chro_5973"/>
<dbReference type="HOGENOM" id="CLU_154553_0_0_3"/>
<name>K9U931_CHRTP</name>
<keyword evidence="1" id="KW-0614">Plasmid</keyword>
<gene>
    <name evidence="1" type="ORF">Chro_5973</name>
</gene>
<dbReference type="InParanoid" id="K9U931"/>
<protein>
    <recommendedName>
        <fullName evidence="3">PRC-barrel domain-containing protein</fullName>
    </recommendedName>
</protein>
<proteinExistence type="predicted"/>
<organism evidence="1 2">
    <name type="scientific">Chroococcidiopsis thermalis (strain PCC 7203)</name>
    <dbReference type="NCBI Taxonomy" id="251229"/>
    <lineage>
        <taxon>Bacteria</taxon>
        <taxon>Bacillati</taxon>
        <taxon>Cyanobacteriota</taxon>
        <taxon>Cyanophyceae</taxon>
        <taxon>Chroococcidiopsidales</taxon>
        <taxon>Chroococcidiopsidaceae</taxon>
        <taxon>Chroococcidiopsis</taxon>
    </lineage>
</organism>